<organism evidence="2">
    <name type="scientific">Cacopsylla melanoneura</name>
    <dbReference type="NCBI Taxonomy" id="428564"/>
    <lineage>
        <taxon>Eukaryota</taxon>
        <taxon>Metazoa</taxon>
        <taxon>Ecdysozoa</taxon>
        <taxon>Arthropoda</taxon>
        <taxon>Hexapoda</taxon>
        <taxon>Insecta</taxon>
        <taxon>Pterygota</taxon>
        <taxon>Neoptera</taxon>
        <taxon>Paraneoptera</taxon>
        <taxon>Hemiptera</taxon>
        <taxon>Sternorrhyncha</taxon>
        <taxon>Psylloidea</taxon>
        <taxon>Psyllidae</taxon>
        <taxon>Psyllinae</taxon>
        <taxon>Cacopsylla</taxon>
    </lineage>
</organism>
<sequence>MLKYLLSVMTKMVKYFFDELFVLLVCTPRGIIMDRRGMKTVSCMANESNVLVQYQQTKNKTPKTAPYITFLSPSRGYRKVSRQHGPQDGLRLQMKSILSKIPNPPCPRNMVCSRLGASCVPFLRA</sequence>
<dbReference type="EMBL" id="HBUF01538645">
    <property type="protein sequence ID" value="CAG6754198.1"/>
    <property type="molecule type" value="Transcribed_RNA"/>
</dbReference>
<accession>A0A8D9EHT9</accession>
<reference evidence="2" key="1">
    <citation type="submission" date="2021-05" db="EMBL/GenBank/DDBJ databases">
        <authorList>
            <person name="Alioto T."/>
            <person name="Alioto T."/>
            <person name="Gomez Garrido J."/>
        </authorList>
    </citation>
    <scope>NUCLEOTIDE SEQUENCE</scope>
</reference>
<evidence type="ECO:0000313" key="2">
    <source>
        <dbReference type="EMBL" id="CAG6754196.1"/>
    </source>
</evidence>
<protein>
    <submittedName>
        <fullName evidence="2">Uncharacterized protein</fullName>
    </submittedName>
</protein>
<keyword evidence="1" id="KW-1133">Transmembrane helix</keyword>
<feature type="transmembrane region" description="Helical" evidence="1">
    <location>
        <begin position="12"/>
        <end position="32"/>
    </location>
</feature>
<proteinExistence type="predicted"/>
<dbReference type="EMBL" id="HBUF01538646">
    <property type="protein sequence ID" value="CAG6754199.1"/>
    <property type="molecule type" value="Transcribed_RNA"/>
</dbReference>
<dbReference type="AlphaFoldDB" id="A0A8D9EHT9"/>
<keyword evidence="1" id="KW-0812">Transmembrane</keyword>
<dbReference type="EMBL" id="HBUF01538643">
    <property type="protein sequence ID" value="CAG6754196.1"/>
    <property type="molecule type" value="Transcribed_RNA"/>
</dbReference>
<keyword evidence="1" id="KW-0472">Membrane</keyword>
<name>A0A8D9EHT9_9HEMI</name>
<evidence type="ECO:0000256" key="1">
    <source>
        <dbReference type="SAM" id="Phobius"/>
    </source>
</evidence>